<dbReference type="EMBL" id="JAGSMN010000190">
    <property type="protein sequence ID" value="MBR7673248.1"/>
    <property type="molecule type" value="Genomic_DNA"/>
</dbReference>
<dbReference type="AlphaFoldDB" id="A0A8T4IMZ4"/>
<reference evidence="1" key="1">
    <citation type="submission" date="2021-04" db="EMBL/GenBank/DDBJ databases">
        <title>Sequencing of actinobacteria type strains.</title>
        <authorList>
            <person name="Nguyen G.-S."/>
            <person name="Wentzel A."/>
        </authorList>
    </citation>
    <scope>NUCLEOTIDE SEQUENCE</scope>
    <source>
        <strain evidence="1">DSM 42095</strain>
    </source>
</reference>
<keyword evidence="2" id="KW-1185">Reference proteome</keyword>
<evidence type="ECO:0000313" key="1">
    <source>
        <dbReference type="EMBL" id="MBR7673248.1"/>
    </source>
</evidence>
<accession>A0A8T4IMZ4</accession>
<gene>
    <name evidence="1" type="ORF">KDA82_09505</name>
</gene>
<comment type="caution">
    <text evidence="1">The sequence shown here is derived from an EMBL/GenBank/DDBJ whole genome shotgun (WGS) entry which is preliminary data.</text>
</comment>
<proteinExistence type="predicted"/>
<name>A0A8T4IMZ4_9ACTN</name>
<protein>
    <submittedName>
        <fullName evidence="1">Helix-turn-helix domain-containing protein</fullName>
    </submittedName>
</protein>
<evidence type="ECO:0000313" key="2">
    <source>
        <dbReference type="Proteomes" id="UP000675554"/>
    </source>
</evidence>
<organism evidence="1 2">
    <name type="scientific">Streptomyces daliensis</name>
    <dbReference type="NCBI Taxonomy" id="299421"/>
    <lineage>
        <taxon>Bacteria</taxon>
        <taxon>Bacillati</taxon>
        <taxon>Actinomycetota</taxon>
        <taxon>Actinomycetes</taxon>
        <taxon>Kitasatosporales</taxon>
        <taxon>Streptomycetaceae</taxon>
        <taxon>Streptomyces</taxon>
    </lineage>
</organism>
<dbReference type="Proteomes" id="UP000675554">
    <property type="component" value="Unassembled WGS sequence"/>
</dbReference>
<sequence>MTKRWVIRPIREEAGPAEREFLTALRAIALLAGESLTAVAAKLYVHPSTVTRHLRERSGNWGVFPERLFKAAEEACEGGNVGITLAELRKLFDAAVLAEPRFKNELRQAYEASIGAVADKDGSPAHLPVPRTAGDRQVNASGVPSAQQFADRAAELLAQGLPDAALAAMREATEALTAAESAAALILLRAEDQTELAETFLHIFGRQQPDKEVMRMALGLIVEYDSPHDAGAVLKAALDRAVEVN</sequence>